<dbReference type="PANTHER" id="PTHR46268:SF15">
    <property type="entry name" value="UNIVERSAL STRESS PROTEIN HP_0031"/>
    <property type="match status" value="1"/>
</dbReference>
<organism evidence="3 4">
    <name type="scientific">Pseudoduganella rivuli</name>
    <dbReference type="NCBI Taxonomy" id="2666085"/>
    <lineage>
        <taxon>Bacteria</taxon>
        <taxon>Pseudomonadati</taxon>
        <taxon>Pseudomonadota</taxon>
        <taxon>Betaproteobacteria</taxon>
        <taxon>Burkholderiales</taxon>
        <taxon>Oxalobacteraceae</taxon>
        <taxon>Telluria group</taxon>
        <taxon>Pseudoduganella</taxon>
    </lineage>
</organism>
<dbReference type="Proteomes" id="UP000446768">
    <property type="component" value="Unassembled WGS sequence"/>
</dbReference>
<keyword evidence="4" id="KW-1185">Reference proteome</keyword>
<accession>A0A7X2IQX6</accession>
<evidence type="ECO:0000313" key="4">
    <source>
        <dbReference type="Proteomes" id="UP000446768"/>
    </source>
</evidence>
<dbReference type="RefSeq" id="WP_154376968.1">
    <property type="nucleotide sequence ID" value="NZ_WKJJ01000012.1"/>
</dbReference>
<dbReference type="PANTHER" id="PTHR46268">
    <property type="entry name" value="STRESS RESPONSE PROTEIN NHAX"/>
    <property type="match status" value="1"/>
</dbReference>
<reference evidence="3 4" key="1">
    <citation type="submission" date="2019-11" db="EMBL/GenBank/DDBJ databases">
        <title>Novel species isolated from a subtropical stream in China.</title>
        <authorList>
            <person name="Lu H."/>
        </authorList>
    </citation>
    <scope>NUCLEOTIDE SEQUENCE [LARGE SCALE GENOMIC DNA]</scope>
    <source>
        <strain evidence="3 4">FT92W</strain>
    </source>
</reference>
<name>A0A7X2IQX6_9BURK</name>
<dbReference type="CDD" id="cd00293">
    <property type="entry name" value="USP-like"/>
    <property type="match status" value="1"/>
</dbReference>
<dbReference type="Pfam" id="PF00582">
    <property type="entry name" value="Usp"/>
    <property type="match status" value="1"/>
</dbReference>
<dbReference type="AlphaFoldDB" id="A0A7X2IQX6"/>
<protein>
    <submittedName>
        <fullName evidence="3">Universal stress protein</fullName>
    </submittedName>
</protein>
<dbReference type="Gene3D" id="3.40.50.620">
    <property type="entry name" value="HUPs"/>
    <property type="match status" value="1"/>
</dbReference>
<feature type="domain" description="UspA" evidence="2">
    <location>
        <begin position="1"/>
        <end position="145"/>
    </location>
</feature>
<sequence length="151" mass="16085">MYKHILLPTDGSPASTTALQSALQFAREAGAQVTALHVLPAFHVVTYQAEIVEDSREAFMRDTAAFGAKVLAELEAAAQALGVPCKTMATRSDQPHRKIVETAQTQGCDLIAMATHGVTGLKGLLLGSETHKVLLHSTVPVLVFRAREVAP</sequence>
<dbReference type="EMBL" id="WKJJ01000012">
    <property type="protein sequence ID" value="MRV73913.1"/>
    <property type="molecule type" value="Genomic_DNA"/>
</dbReference>
<proteinExistence type="inferred from homology"/>
<dbReference type="InterPro" id="IPR006015">
    <property type="entry name" value="Universal_stress_UspA"/>
</dbReference>
<comment type="similarity">
    <text evidence="1">Belongs to the universal stress protein A family.</text>
</comment>
<gene>
    <name evidence="3" type="ORF">GJ700_19575</name>
</gene>
<evidence type="ECO:0000313" key="3">
    <source>
        <dbReference type="EMBL" id="MRV73913.1"/>
    </source>
</evidence>
<dbReference type="PRINTS" id="PR01438">
    <property type="entry name" value="UNVRSLSTRESS"/>
</dbReference>
<comment type="caution">
    <text evidence="3">The sequence shown here is derived from an EMBL/GenBank/DDBJ whole genome shotgun (WGS) entry which is preliminary data.</text>
</comment>
<dbReference type="InterPro" id="IPR006016">
    <property type="entry name" value="UspA"/>
</dbReference>
<evidence type="ECO:0000256" key="1">
    <source>
        <dbReference type="ARBA" id="ARBA00008791"/>
    </source>
</evidence>
<evidence type="ECO:0000259" key="2">
    <source>
        <dbReference type="Pfam" id="PF00582"/>
    </source>
</evidence>
<dbReference type="InterPro" id="IPR014729">
    <property type="entry name" value="Rossmann-like_a/b/a_fold"/>
</dbReference>
<dbReference type="SUPFAM" id="SSF52402">
    <property type="entry name" value="Adenine nucleotide alpha hydrolases-like"/>
    <property type="match status" value="1"/>
</dbReference>